<dbReference type="InterPro" id="IPR042099">
    <property type="entry name" value="ANL_N_sf"/>
</dbReference>
<evidence type="ECO:0000259" key="3">
    <source>
        <dbReference type="Pfam" id="PF00501"/>
    </source>
</evidence>
<dbReference type="AlphaFoldDB" id="X1MJW0"/>
<dbReference type="SUPFAM" id="SSF56801">
    <property type="entry name" value="Acetyl-CoA synthetase-like"/>
    <property type="match status" value="1"/>
</dbReference>
<dbReference type="Gene3D" id="3.30.300.30">
    <property type="match status" value="1"/>
</dbReference>
<proteinExistence type="inferred from homology"/>
<dbReference type="EMBL" id="BARV01010662">
    <property type="protein sequence ID" value="GAI14970.1"/>
    <property type="molecule type" value="Genomic_DNA"/>
</dbReference>
<dbReference type="InterPro" id="IPR025110">
    <property type="entry name" value="AMP-bd_C"/>
</dbReference>
<dbReference type="InterPro" id="IPR000873">
    <property type="entry name" value="AMP-dep_synth/lig_dom"/>
</dbReference>
<comment type="similarity">
    <text evidence="1">Belongs to the ATP-dependent AMP-binding enzyme family.</text>
</comment>
<dbReference type="FunFam" id="3.30.300.30:FF:000008">
    <property type="entry name" value="2,3-dihydroxybenzoate-AMP ligase"/>
    <property type="match status" value="1"/>
</dbReference>
<organism evidence="5">
    <name type="scientific">marine sediment metagenome</name>
    <dbReference type="NCBI Taxonomy" id="412755"/>
    <lineage>
        <taxon>unclassified sequences</taxon>
        <taxon>metagenomes</taxon>
        <taxon>ecological metagenomes</taxon>
    </lineage>
</organism>
<reference evidence="5" key="1">
    <citation type="journal article" date="2014" name="Front. Microbiol.">
        <title>High frequency of phylogenetically diverse reductive dehalogenase-homologous genes in deep subseafloor sedimentary metagenomes.</title>
        <authorList>
            <person name="Kawai M."/>
            <person name="Futagami T."/>
            <person name="Toyoda A."/>
            <person name="Takaki Y."/>
            <person name="Nishi S."/>
            <person name="Hori S."/>
            <person name="Arai W."/>
            <person name="Tsubouchi T."/>
            <person name="Morono Y."/>
            <person name="Uchiyama I."/>
            <person name="Ito T."/>
            <person name="Fujiyama A."/>
            <person name="Inagaki F."/>
            <person name="Takami H."/>
        </authorList>
    </citation>
    <scope>NUCLEOTIDE SEQUENCE</scope>
    <source>
        <strain evidence="5">Expedition CK06-06</strain>
    </source>
</reference>
<evidence type="ECO:0000256" key="1">
    <source>
        <dbReference type="ARBA" id="ARBA00006432"/>
    </source>
</evidence>
<accession>X1MJW0</accession>
<dbReference type="PANTHER" id="PTHR43767:SF1">
    <property type="entry name" value="NONRIBOSOMAL PEPTIDE SYNTHASE PES1 (EUROFUNG)-RELATED"/>
    <property type="match status" value="1"/>
</dbReference>
<keyword evidence="2" id="KW-0436">Ligase</keyword>
<dbReference type="InterPro" id="IPR045851">
    <property type="entry name" value="AMP-bd_C_sf"/>
</dbReference>
<dbReference type="Gene3D" id="3.40.50.12780">
    <property type="entry name" value="N-terminal domain of ligase-like"/>
    <property type="match status" value="1"/>
</dbReference>
<evidence type="ECO:0008006" key="6">
    <source>
        <dbReference type="Google" id="ProtNLM"/>
    </source>
</evidence>
<evidence type="ECO:0000256" key="2">
    <source>
        <dbReference type="ARBA" id="ARBA00022598"/>
    </source>
</evidence>
<feature type="domain" description="AMP-binding enzyme C-terminal" evidence="4">
    <location>
        <begin position="145"/>
        <end position="220"/>
    </location>
</feature>
<dbReference type="Pfam" id="PF13193">
    <property type="entry name" value="AMP-binding_C"/>
    <property type="match status" value="1"/>
</dbReference>
<protein>
    <recommendedName>
        <fullName evidence="6">AMP-dependent synthetase/ligase domain-containing protein</fullName>
    </recommendedName>
</protein>
<evidence type="ECO:0000259" key="4">
    <source>
        <dbReference type="Pfam" id="PF13193"/>
    </source>
</evidence>
<feature type="domain" description="AMP-dependent synthetase/ligase" evidence="3">
    <location>
        <begin position="1"/>
        <end position="95"/>
    </location>
</feature>
<dbReference type="Pfam" id="PF00501">
    <property type="entry name" value="AMP-binding"/>
    <property type="match status" value="1"/>
</dbReference>
<evidence type="ECO:0000313" key="5">
    <source>
        <dbReference type="EMBL" id="GAI14970.1"/>
    </source>
</evidence>
<dbReference type="GO" id="GO:0016878">
    <property type="term" value="F:acid-thiol ligase activity"/>
    <property type="evidence" value="ECO:0007669"/>
    <property type="project" value="UniProtKB-ARBA"/>
</dbReference>
<feature type="non-terminal residue" evidence="5">
    <location>
        <position position="1"/>
    </location>
</feature>
<dbReference type="InterPro" id="IPR050237">
    <property type="entry name" value="ATP-dep_AMP-bd_enzyme"/>
</dbReference>
<gene>
    <name evidence="5" type="ORF">S06H3_20560</name>
</gene>
<name>X1MJW0_9ZZZZ</name>
<dbReference type="PANTHER" id="PTHR43767">
    <property type="entry name" value="LONG-CHAIN-FATTY-ACID--COA LIGASE"/>
    <property type="match status" value="1"/>
</dbReference>
<sequence length="239" mass="26708">GAPHSLAEIRRIEEVFGHVWYSGWGMTETCNSGIMLQPEEVEIDGPLSMRTASIGKPMFGVDVRAVNEDGEDIVNNGTDTGELIIRGDCVTKGYWDMPEETAEATRDGWLYTGDVVTIDEDGYIYIVDRKKDMIKSGGILVSAREIEEVIYTHPAVSYCTVIGVPDEEWGETPKALVVLKDEMSATENEIIELCKHNLASYKKPTSVDFAPSLPMTPTGKILKKDIKEKYWEGYQKRVH</sequence>
<comment type="caution">
    <text evidence="5">The sequence shown here is derived from an EMBL/GenBank/DDBJ whole genome shotgun (WGS) entry which is preliminary data.</text>
</comment>